<evidence type="ECO:0000313" key="13">
    <source>
        <dbReference type="Proteomes" id="UP000019141"/>
    </source>
</evidence>
<dbReference type="FunFam" id="3.40.50.300:FF:000098">
    <property type="entry name" value="Probable GTP-binding protein EngB"/>
    <property type="match status" value="1"/>
</dbReference>
<evidence type="ECO:0000256" key="9">
    <source>
        <dbReference type="ARBA" id="ARBA00023306"/>
    </source>
</evidence>
<keyword evidence="13" id="KW-1185">Reference proteome</keyword>
<dbReference type="InterPro" id="IPR019987">
    <property type="entry name" value="GTP-bd_ribosome_bio_YsxC"/>
</dbReference>
<dbReference type="EMBL" id="AZHW01000383">
    <property type="protein sequence ID" value="ETX00019.1"/>
    <property type="molecule type" value="Genomic_DNA"/>
</dbReference>
<comment type="caution">
    <text evidence="12">The sequence shown here is derived from an EMBL/GenBank/DDBJ whole genome shotgun (WGS) entry which is preliminary data.</text>
</comment>
<dbReference type="InterPro" id="IPR027417">
    <property type="entry name" value="P-loop_NTPase"/>
</dbReference>
<dbReference type="PATRIC" id="fig|1429438.4.peg.2561"/>
<feature type="domain" description="EngB-type G" evidence="11">
    <location>
        <begin position="22"/>
        <end position="195"/>
    </location>
</feature>
<evidence type="ECO:0000256" key="6">
    <source>
        <dbReference type="ARBA" id="ARBA00022842"/>
    </source>
</evidence>
<gene>
    <name evidence="10" type="primary">engB</name>
    <name evidence="12" type="ORF">ETSY1_12790</name>
</gene>
<dbReference type="PROSITE" id="PS51706">
    <property type="entry name" value="G_ENGB"/>
    <property type="match status" value="1"/>
</dbReference>
<keyword evidence="8 10" id="KW-0717">Septation</keyword>
<dbReference type="PANTHER" id="PTHR11649">
    <property type="entry name" value="MSS1/TRME-RELATED GTP-BINDING PROTEIN"/>
    <property type="match status" value="1"/>
</dbReference>
<comment type="function">
    <text evidence="10">Necessary for normal cell division and for the maintenance of normal septation.</text>
</comment>
<keyword evidence="3 10" id="KW-0132">Cell division</keyword>
<evidence type="ECO:0000259" key="11">
    <source>
        <dbReference type="PROSITE" id="PS51706"/>
    </source>
</evidence>
<dbReference type="GO" id="GO:0005525">
    <property type="term" value="F:GTP binding"/>
    <property type="evidence" value="ECO:0007669"/>
    <property type="project" value="UniProtKB-UniRule"/>
</dbReference>
<keyword evidence="7 10" id="KW-0342">GTP-binding</keyword>
<keyword evidence="6" id="KW-0460">Magnesium</keyword>
<dbReference type="AlphaFoldDB" id="W4LPL2"/>
<reference evidence="12 13" key="1">
    <citation type="journal article" date="2014" name="Nature">
        <title>An environmental bacterial taxon with a large and distinct metabolic repertoire.</title>
        <authorList>
            <person name="Wilson M.C."/>
            <person name="Mori T."/>
            <person name="Ruckert C."/>
            <person name="Uria A.R."/>
            <person name="Helf M.J."/>
            <person name="Takada K."/>
            <person name="Gernert C."/>
            <person name="Steffens U.A."/>
            <person name="Heycke N."/>
            <person name="Schmitt S."/>
            <person name="Rinke C."/>
            <person name="Helfrich E.J."/>
            <person name="Brachmann A.O."/>
            <person name="Gurgui C."/>
            <person name="Wakimoto T."/>
            <person name="Kracht M."/>
            <person name="Crusemann M."/>
            <person name="Hentschel U."/>
            <person name="Abe I."/>
            <person name="Matsunaga S."/>
            <person name="Kalinowski J."/>
            <person name="Takeyama H."/>
            <person name="Piel J."/>
        </authorList>
    </citation>
    <scope>NUCLEOTIDE SEQUENCE [LARGE SCALE GENOMIC DNA]</scope>
    <source>
        <strain evidence="13">TSY1</strain>
    </source>
</reference>
<comment type="cofactor">
    <cofactor evidence="1">
        <name>Mg(2+)</name>
        <dbReference type="ChEBI" id="CHEBI:18420"/>
    </cofactor>
</comment>
<dbReference type="CDD" id="cd01876">
    <property type="entry name" value="YihA_EngB"/>
    <property type="match status" value="1"/>
</dbReference>
<evidence type="ECO:0000256" key="7">
    <source>
        <dbReference type="ARBA" id="ARBA00023134"/>
    </source>
</evidence>
<keyword evidence="5 10" id="KW-0547">Nucleotide-binding</keyword>
<dbReference type="SUPFAM" id="SSF52540">
    <property type="entry name" value="P-loop containing nucleoside triphosphate hydrolases"/>
    <property type="match status" value="1"/>
</dbReference>
<evidence type="ECO:0000256" key="5">
    <source>
        <dbReference type="ARBA" id="ARBA00022741"/>
    </source>
</evidence>
<dbReference type="InterPro" id="IPR030393">
    <property type="entry name" value="G_ENGB_dom"/>
</dbReference>
<dbReference type="InterPro" id="IPR006073">
    <property type="entry name" value="GTP-bd"/>
</dbReference>
<keyword evidence="9 10" id="KW-0131">Cell cycle</keyword>
<keyword evidence="4" id="KW-0479">Metal-binding</keyword>
<dbReference type="Gene3D" id="3.40.50.300">
    <property type="entry name" value="P-loop containing nucleotide triphosphate hydrolases"/>
    <property type="match status" value="1"/>
</dbReference>
<evidence type="ECO:0000256" key="10">
    <source>
        <dbReference type="HAMAP-Rule" id="MF_00321"/>
    </source>
</evidence>
<comment type="similarity">
    <text evidence="2 10">Belongs to the TRAFAC class TrmE-Era-EngA-EngB-Septin-like GTPase superfamily. EngB GTPase family.</text>
</comment>
<organism evidence="12 13">
    <name type="scientific">Entotheonella factor</name>
    <dbReference type="NCBI Taxonomy" id="1429438"/>
    <lineage>
        <taxon>Bacteria</taxon>
        <taxon>Pseudomonadati</taxon>
        <taxon>Nitrospinota/Tectimicrobiota group</taxon>
        <taxon>Candidatus Tectimicrobiota</taxon>
        <taxon>Candidatus Entotheonellia</taxon>
        <taxon>Candidatus Entotheonellales</taxon>
        <taxon>Candidatus Entotheonellaceae</taxon>
        <taxon>Candidatus Entotheonella</taxon>
    </lineage>
</organism>
<name>W4LPL2_ENTF1</name>
<evidence type="ECO:0000256" key="3">
    <source>
        <dbReference type="ARBA" id="ARBA00022618"/>
    </source>
</evidence>
<dbReference type="HOGENOM" id="CLU_033732_3_0_7"/>
<proteinExistence type="inferred from homology"/>
<evidence type="ECO:0000256" key="1">
    <source>
        <dbReference type="ARBA" id="ARBA00001946"/>
    </source>
</evidence>
<accession>W4LPL2</accession>
<dbReference type="PANTHER" id="PTHR11649:SF13">
    <property type="entry name" value="ENGB-TYPE G DOMAIN-CONTAINING PROTEIN"/>
    <property type="match status" value="1"/>
</dbReference>
<dbReference type="HAMAP" id="MF_00321">
    <property type="entry name" value="GTPase_EngB"/>
    <property type="match status" value="1"/>
</dbReference>
<dbReference type="NCBIfam" id="TIGR03598">
    <property type="entry name" value="GTPase_YsxC"/>
    <property type="match status" value="1"/>
</dbReference>
<evidence type="ECO:0000256" key="8">
    <source>
        <dbReference type="ARBA" id="ARBA00023210"/>
    </source>
</evidence>
<dbReference type="Proteomes" id="UP000019141">
    <property type="component" value="Unassembled WGS sequence"/>
</dbReference>
<sequence length="202" mass="23031">MKVLSAEFLLSAVSAEHYPRHPMPEVAFAGRSNVGKSSLINTLLLHKGLAKTSSTPGKTQAINFFVINQRCMLVDLPGYGYAKVPQHVKASWGKMIETYLQQRAWLRAVVHIVDVRHEPTPLDQQLRDWLLHYGIEIVTVATKADKLKRSQRAKQVSTVRRVLEMAPEEPLYLFSSLNREGRQPLWSRLDELLLPPVRWAQD</sequence>
<evidence type="ECO:0000256" key="2">
    <source>
        <dbReference type="ARBA" id="ARBA00009638"/>
    </source>
</evidence>
<protein>
    <recommendedName>
        <fullName evidence="10">Probable GTP-binding protein EngB</fullName>
    </recommendedName>
</protein>
<dbReference type="GO" id="GO:0000917">
    <property type="term" value="P:division septum assembly"/>
    <property type="evidence" value="ECO:0007669"/>
    <property type="project" value="UniProtKB-KW"/>
</dbReference>
<evidence type="ECO:0000256" key="4">
    <source>
        <dbReference type="ARBA" id="ARBA00022723"/>
    </source>
</evidence>
<evidence type="ECO:0000313" key="12">
    <source>
        <dbReference type="EMBL" id="ETX00019.1"/>
    </source>
</evidence>
<dbReference type="GO" id="GO:0046872">
    <property type="term" value="F:metal ion binding"/>
    <property type="evidence" value="ECO:0007669"/>
    <property type="project" value="UniProtKB-KW"/>
</dbReference>
<dbReference type="GO" id="GO:0005829">
    <property type="term" value="C:cytosol"/>
    <property type="evidence" value="ECO:0007669"/>
    <property type="project" value="TreeGrafter"/>
</dbReference>
<dbReference type="Pfam" id="PF01926">
    <property type="entry name" value="MMR_HSR1"/>
    <property type="match status" value="1"/>
</dbReference>